<evidence type="ECO:0000256" key="5">
    <source>
        <dbReference type="ARBA" id="ARBA00022989"/>
    </source>
</evidence>
<evidence type="ECO:0000256" key="2">
    <source>
        <dbReference type="ARBA" id="ARBA00006228"/>
    </source>
</evidence>
<proteinExistence type="inferred from homology"/>
<protein>
    <submittedName>
        <fullName evidence="7">Na+/H+ antiporter subunit E</fullName>
    </submittedName>
</protein>
<evidence type="ECO:0000313" key="8">
    <source>
        <dbReference type="Proteomes" id="UP000321548"/>
    </source>
</evidence>
<evidence type="ECO:0000256" key="1">
    <source>
        <dbReference type="ARBA" id="ARBA00004651"/>
    </source>
</evidence>
<dbReference type="InterPro" id="IPR002758">
    <property type="entry name" value="Cation_antiport_E"/>
</dbReference>
<dbReference type="GO" id="GO:0008324">
    <property type="term" value="F:monoatomic cation transmembrane transporter activity"/>
    <property type="evidence" value="ECO:0007669"/>
    <property type="project" value="InterPro"/>
</dbReference>
<comment type="caution">
    <text evidence="7">The sequence shown here is derived from an EMBL/GenBank/DDBJ whole genome shotgun (WGS) entry which is preliminary data.</text>
</comment>
<evidence type="ECO:0000256" key="6">
    <source>
        <dbReference type="ARBA" id="ARBA00023136"/>
    </source>
</evidence>
<name>A0A5C8P642_9BURK</name>
<dbReference type="OrthoDB" id="9807187at2"/>
<evidence type="ECO:0000256" key="4">
    <source>
        <dbReference type="ARBA" id="ARBA00022692"/>
    </source>
</evidence>
<dbReference type="EMBL" id="VDUY01000001">
    <property type="protein sequence ID" value="TXL68909.1"/>
    <property type="molecule type" value="Genomic_DNA"/>
</dbReference>
<dbReference type="GO" id="GO:0005886">
    <property type="term" value="C:plasma membrane"/>
    <property type="evidence" value="ECO:0007669"/>
    <property type="project" value="UniProtKB-SubCell"/>
</dbReference>
<comment type="similarity">
    <text evidence="2">Belongs to the CPA3 antiporters (TC 2.A.63) subunit E family.</text>
</comment>
<evidence type="ECO:0000256" key="3">
    <source>
        <dbReference type="ARBA" id="ARBA00022475"/>
    </source>
</evidence>
<keyword evidence="8" id="KW-1185">Reference proteome</keyword>
<gene>
    <name evidence="7" type="ORF">FHP08_04320</name>
</gene>
<dbReference type="PANTHER" id="PTHR34584">
    <property type="entry name" value="NA(+)/H(+) ANTIPORTER SUBUNIT E1"/>
    <property type="match status" value="1"/>
</dbReference>
<sequence>MKRLLPAPLLSATLFVAWLMLNQSASAGNLVLAAIFAAGLPLAFGGFRVDPPRIRRPLVIARLGLLVLYDIVMSNIEVARRILGPESKITPRFVWVPLDIRDPHGIAALAGIITMTPGTLSSDLTEDRRHLLVHAFNVDDEQALVASIKERYETPLREIFE</sequence>
<dbReference type="RefSeq" id="WP_147703045.1">
    <property type="nucleotide sequence ID" value="NZ_VDUY01000001.1"/>
</dbReference>
<reference evidence="7 8" key="1">
    <citation type="submission" date="2019-06" db="EMBL/GenBank/DDBJ databases">
        <title>Quisquiliibacterium sp. nov., isolated from a maize field.</title>
        <authorList>
            <person name="Lin S.-Y."/>
            <person name="Tsai C.-F."/>
            <person name="Young C.-C."/>
        </authorList>
    </citation>
    <scope>NUCLEOTIDE SEQUENCE [LARGE SCALE GENOMIC DNA]</scope>
    <source>
        <strain evidence="7 8">CC-CFT501</strain>
    </source>
</reference>
<dbReference type="Pfam" id="PF01899">
    <property type="entry name" value="MNHE"/>
    <property type="match status" value="1"/>
</dbReference>
<keyword evidence="4" id="KW-0812">Transmembrane</keyword>
<organism evidence="7 8">
    <name type="scientific">Zeimonas arvi</name>
    <dbReference type="NCBI Taxonomy" id="2498847"/>
    <lineage>
        <taxon>Bacteria</taxon>
        <taxon>Pseudomonadati</taxon>
        <taxon>Pseudomonadota</taxon>
        <taxon>Betaproteobacteria</taxon>
        <taxon>Burkholderiales</taxon>
        <taxon>Burkholderiaceae</taxon>
        <taxon>Zeimonas</taxon>
    </lineage>
</organism>
<dbReference type="Proteomes" id="UP000321548">
    <property type="component" value="Unassembled WGS sequence"/>
</dbReference>
<dbReference type="PANTHER" id="PTHR34584:SF1">
    <property type="entry name" value="NA(+)_H(+) ANTIPORTER SUBUNIT E1"/>
    <property type="match status" value="1"/>
</dbReference>
<dbReference type="AlphaFoldDB" id="A0A5C8P642"/>
<accession>A0A5C8P642</accession>
<dbReference type="NCBIfam" id="NF006520">
    <property type="entry name" value="PRK08965.1-4"/>
    <property type="match status" value="1"/>
</dbReference>
<comment type="subcellular location">
    <subcellularLocation>
        <location evidence="1">Cell membrane</location>
        <topology evidence="1">Multi-pass membrane protein</topology>
    </subcellularLocation>
</comment>
<keyword evidence="6" id="KW-0472">Membrane</keyword>
<evidence type="ECO:0000313" key="7">
    <source>
        <dbReference type="EMBL" id="TXL68909.1"/>
    </source>
</evidence>
<dbReference type="PIRSF" id="PIRSF019239">
    <property type="entry name" value="MrpE"/>
    <property type="match status" value="1"/>
</dbReference>
<dbReference type="NCBIfam" id="NF006518">
    <property type="entry name" value="PRK08965.1-2"/>
    <property type="match status" value="1"/>
</dbReference>
<keyword evidence="3" id="KW-1003">Cell membrane</keyword>
<keyword evidence="5" id="KW-1133">Transmembrane helix</keyword>